<name>A0A1S3ZCW5_TOBAC</name>
<accession>A0A1S3ZCW5</accession>
<organism evidence="2 3">
    <name type="scientific">Nicotiana tabacum</name>
    <name type="common">Common tobacco</name>
    <dbReference type="NCBI Taxonomy" id="4097"/>
    <lineage>
        <taxon>Eukaryota</taxon>
        <taxon>Viridiplantae</taxon>
        <taxon>Streptophyta</taxon>
        <taxon>Embryophyta</taxon>
        <taxon>Tracheophyta</taxon>
        <taxon>Spermatophyta</taxon>
        <taxon>Magnoliopsida</taxon>
        <taxon>eudicotyledons</taxon>
        <taxon>Gunneridae</taxon>
        <taxon>Pentapetalae</taxon>
        <taxon>asterids</taxon>
        <taxon>lamiids</taxon>
        <taxon>Solanales</taxon>
        <taxon>Solanaceae</taxon>
        <taxon>Nicotianoideae</taxon>
        <taxon>Nicotianeae</taxon>
        <taxon>Nicotiana</taxon>
    </lineage>
</organism>
<dbReference type="Proteomes" id="UP000790787">
    <property type="component" value="Chromosome 16"/>
</dbReference>
<keyword evidence="2" id="KW-1185">Reference proteome</keyword>
<dbReference type="PaxDb" id="4097-A0A1S3ZCW5"/>
<proteinExistence type="predicted"/>
<feature type="compositionally biased region" description="Basic residues" evidence="1">
    <location>
        <begin position="113"/>
        <end position="125"/>
    </location>
</feature>
<reference evidence="2" key="1">
    <citation type="journal article" date="2014" name="Nat. Commun.">
        <title>The tobacco genome sequence and its comparison with those of tomato and potato.</title>
        <authorList>
            <person name="Sierro N."/>
            <person name="Battey J.N."/>
            <person name="Ouadi S."/>
            <person name="Bakaher N."/>
            <person name="Bovet L."/>
            <person name="Willig A."/>
            <person name="Goepfert S."/>
            <person name="Peitsch M.C."/>
            <person name="Ivanov N.V."/>
        </authorList>
    </citation>
    <scope>NUCLEOTIDE SEQUENCE [LARGE SCALE GENOMIC DNA]</scope>
</reference>
<dbReference type="RefSeq" id="XP_016462072.1">
    <property type="nucleotide sequence ID" value="XM_016606586.1"/>
</dbReference>
<dbReference type="PANTHER" id="PTHR31903:SF6">
    <property type="entry name" value="F12F1.11-RELATED"/>
    <property type="match status" value="1"/>
</dbReference>
<dbReference type="PANTHER" id="PTHR31903">
    <property type="entry name" value="F12F1.11-RELATED"/>
    <property type="match status" value="1"/>
</dbReference>
<gene>
    <name evidence="3" type="primary">LOC107785313</name>
</gene>
<dbReference type="AlphaFoldDB" id="A0A1S3ZCW5"/>
<dbReference type="GeneID" id="107785313"/>
<evidence type="ECO:0000313" key="2">
    <source>
        <dbReference type="Proteomes" id="UP000790787"/>
    </source>
</evidence>
<evidence type="ECO:0000256" key="1">
    <source>
        <dbReference type="SAM" id="MobiDB-lite"/>
    </source>
</evidence>
<reference evidence="3" key="2">
    <citation type="submission" date="2025-08" db="UniProtKB">
        <authorList>
            <consortium name="RefSeq"/>
        </authorList>
    </citation>
    <scope>IDENTIFICATION</scope>
    <source>
        <tissue evidence="3">Leaf</tissue>
    </source>
</reference>
<dbReference type="RefSeq" id="XP_016462072.1">
    <property type="nucleotide sequence ID" value="XM_016606586.2"/>
</dbReference>
<protein>
    <submittedName>
        <fullName evidence="3">Uncharacterized protein LOC107785313</fullName>
    </submittedName>
</protein>
<dbReference type="OMA" id="PEMGCAC"/>
<dbReference type="STRING" id="4097.A0A1S3ZCW5"/>
<feature type="region of interest" description="Disordered" evidence="1">
    <location>
        <begin position="113"/>
        <end position="132"/>
    </location>
</feature>
<sequence>MKKLYSKGTVHPITPPPLVLSDQLSLLPATILTLFSALPQEDRQVLAYLIACNNSSTNFSNNLGNSSTHKNNNNCCYCFNCYMSYWIKWDSSPNRQLIHEIIDAFEDMGLQKKKGKSKKQRRNKNKGSSYGGSCEVKKTEICESDSLKENTCSYDNGYREEEFGVEKGSVRTFVSFLGESLWSIWNI</sequence>
<dbReference type="OrthoDB" id="1937859at2759"/>
<evidence type="ECO:0000313" key="3">
    <source>
        <dbReference type="RefSeq" id="XP_016462072.1"/>
    </source>
</evidence>
<dbReference type="KEGG" id="nta:107785313"/>